<comment type="caution">
    <text evidence="2">The sequence shown here is derived from an EMBL/GenBank/DDBJ whole genome shotgun (WGS) entry which is preliminary data.</text>
</comment>
<proteinExistence type="predicted"/>
<dbReference type="STRING" id="543379.A0A232F8G0"/>
<feature type="compositionally biased region" description="Basic and acidic residues" evidence="1">
    <location>
        <begin position="236"/>
        <end position="250"/>
    </location>
</feature>
<keyword evidence="3" id="KW-1185">Reference proteome</keyword>
<evidence type="ECO:0000313" key="3">
    <source>
        <dbReference type="Proteomes" id="UP000215335"/>
    </source>
</evidence>
<feature type="region of interest" description="Disordered" evidence="1">
    <location>
        <begin position="177"/>
        <end position="210"/>
    </location>
</feature>
<gene>
    <name evidence="2" type="ORF">TSAR_005721</name>
</gene>
<feature type="compositionally biased region" description="Basic and acidic residues" evidence="1">
    <location>
        <begin position="192"/>
        <end position="205"/>
    </location>
</feature>
<dbReference type="EMBL" id="NNAY01000665">
    <property type="protein sequence ID" value="OXU27106.1"/>
    <property type="molecule type" value="Genomic_DNA"/>
</dbReference>
<evidence type="ECO:0008006" key="4">
    <source>
        <dbReference type="Google" id="ProtNLM"/>
    </source>
</evidence>
<dbReference type="OrthoDB" id="7697921at2759"/>
<evidence type="ECO:0000313" key="2">
    <source>
        <dbReference type="EMBL" id="OXU27106.1"/>
    </source>
</evidence>
<dbReference type="AlphaFoldDB" id="A0A232F8G0"/>
<reference evidence="2 3" key="1">
    <citation type="journal article" date="2017" name="Curr. Biol.">
        <title>The Evolution of Venom by Co-option of Single-Copy Genes.</title>
        <authorList>
            <person name="Martinson E.O."/>
            <person name="Mrinalini"/>
            <person name="Kelkar Y.D."/>
            <person name="Chang C.H."/>
            <person name="Werren J.H."/>
        </authorList>
    </citation>
    <scope>NUCLEOTIDE SEQUENCE [LARGE SCALE GENOMIC DNA]</scope>
    <source>
        <strain evidence="2 3">Alberta</strain>
        <tissue evidence="2">Whole body</tissue>
    </source>
</reference>
<organism evidence="2 3">
    <name type="scientific">Trichomalopsis sarcophagae</name>
    <dbReference type="NCBI Taxonomy" id="543379"/>
    <lineage>
        <taxon>Eukaryota</taxon>
        <taxon>Metazoa</taxon>
        <taxon>Ecdysozoa</taxon>
        <taxon>Arthropoda</taxon>
        <taxon>Hexapoda</taxon>
        <taxon>Insecta</taxon>
        <taxon>Pterygota</taxon>
        <taxon>Neoptera</taxon>
        <taxon>Endopterygota</taxon>
        <taxon>Hymenoptera</taxon>
        <taxon>Apocrita</taxon>
        <taxon>Proctotrupomorpha</taxon>
        <taxon>Chalcidoidea</taxon>
        <taxon>Pteromalidae</taxon>
        <taxon>Pteromalinae</taxon>
        <taxon>Trichomalopsis</taxon>
    </lineage>
</organism>
<evidence type="ECO:0000256" key="1">
    <source>
        <dbReference type="SAM" id="MobiDB-lite"/>
    </source>
</evidence>
<accession>A0A232F8G0</accession>
<protein>
    <recommendedName>
        <fullName evidence="4">BRCT domain-containing protein</fullName>
    </recommendedName>
</protein>
<feature type="region of interest" description="Disordered" evidence="1">
    <location>
        <begin position="230"/>
        <end position="288"/>
    </location>
</feature>
<name>A0A232F8G0_9HYME</name>
<dbReference type="Proteomes" id="UP000215335">
    <property type="component" value="Unassembled WGS sequence"/>
</dbReference>
<sequence>MSKDPRNTYVKRNKNLFKGYSFKFEFPELEPDCVRDYERIVTSLGGEVKEDAVYTFCGIRNVYANKDKKFYQPCYILHSIRAEKPLDIELYRWINKSLPECPNGSTKCYKATSLLKNDSLKRFYDKQVYCELCSVEFEVDTSSDEMDDIFLNDNIKVEPIESVDLVDKFRIKTRPSEQSNMDVKKVINSKAKSSERSPSDSERSIKNYKKFKRNSDEIKDRLLSLPTTAFHAPTQNHHEQNKRNKIKVESVVKNPMASTSKSKKLKKNKSSSEEDFNSSHNELSSDEEMDFDEDAQWWKPQEYSEKKLCKIRSCFLEPMPHLKHGNPMRNLSLQERRVLLKYLIQNNSIHAAKGIKIFNEMHSYGYLTNRSTETLRNCFRRRILPHIDEYKLPSHIKEKFKALIV</sequence>